<dbReference type="EMBL" id="VZZK01000043">
    <property type="protein sequence ID" value="KAB1073317.1"/>
    <property type="molecule type" value="Genomic_DNA"/>
</dbReference>
<name>A0A6L3SRD9_9HYPH</name>
<gene>
    <name evidence="2" type="ORF">F6X53_27155</name>
</gene>
<evidence type="ECO:0000259" key="1">
    <source>
        <dbReference type="Pfam" id="PF21834"/>
    </source>
</evidence>
<organism evidence="2 3">
    <name type="scientific">Methylobacterium soli</name>
    <dbReference type="NCBI Taxonomy" id="553447"/>
    <lineage>
        <taxon>Bacteria</taxon>
        <taxon>Pseudomonadati</taxon>
        <taxon>Pseudomonadota</taxon>
        <taxon>Alphaproteobacteria</taxon>
        <taxon>Hyphomicrobiales</taxon>
        <taxon>Methylobacteriaceae</taxon>
        <taxon>Methylobacterium</taxon>
    </lineage>
</organism>
<proteinExistence type="predicted"/>
<dbReference type="RefSeq" id="WP_151004259.1">
    <property type="nucleotide sequence ID" value="NZ_VZZK01000043.1"/>
</dbReference>
<keyword evidence="3" id="KW-1185">Reference proteome</keyword>
<evidence type="ECO:0000313" key="2">
    <source>
        <dbReference type="EMBL" id="KAB1073317.1"/>
    </source>
</evidence>
<dbReference type="Proteomes" id="UP000474159">
    <property type="component" value="Unassembled WGS sequence"/>
</dbReference>
<accession>A0A6L3SRD9</accession>
<reference evidence="2 3" key="1">
    <citation type="submission" date="2019-09" db="EMBL/GenBank/DDBJ databases">
        <title>YIM 48816 draft genome.</title>
        <authorList>
            <person name="Jiang L."/>
        </authorList>
    </citation>
    <scope>NUCLEOTIDE SEQUENCE [LARGE SCALE GENOMIC DNA]</scope>
    <source>
        <strain evidence="2 3">YIM 48816</strain>
    </source>
</reference>
<dbReference type="InterPro" id="IPR054189">
    <property type="entry name" value="DUF6894"/>
</dbReference>
<feature type="domain" description="DUF6894" evidence="1">
    <location>
        <begin position="3"/>
        <end position="70"/>
    </location>
</feature>
<evidence type="ECO:0000313" key="3">
    <source>
        <dbReference type="Proteomes" id="UP000474159"/>
    </source>
</evidence>
<comment type="caution">
    <text evidence="2">The sequence shown here is derived from an EMBL/GenBank/DDBJ whole genome shotgun (WGS) entry which is preliminary data.</text>
</comment>
<protein>
    <recommendedName>
        <fullName evidence="1">DUF6894 domain-containing protein</fullName>
    </recommendedName>
</protein>
<dbReference type="Pfam" id="PF21834">
    <property type="entry name" value="DUF6894"/>
    <property type="match status" value="1"/>
</dbReference>
<dbReference type="AlphaFoldDB" id="A0A6L3SRD9"/>
<sequence>MSRYFFDVDDDGVVQDDQGVELINLHLARNYAVRVAQDCASRHLSEGRNRSVAVSVRDPAGRRILKISLTCVIEDGASAHPLPR</sequence>